<feature type="domain" description="Hemocyanin middle" evidence="2">
    <location>
        <begin position="136"/>
        <end position="403"/>
    </location>
</feature>
<dbReference type="Gene3D" id="2.60.40.1520">
    <property type="entry name" value="Hemocyanin, C-terminal domain"/>
    <property type="match status" value="1"/>
</dbReference>
<dbReference type="Pfam" id="PF03723">
    <property type="entry name" value="Hemocyanin_C"/>
    <property type="match status" value="1"/>
</dbReference>
<proteinExistence type="predicted"/>
<evidence type="ECO:0000313" key="5">
    <source>
        <dbReference type="Proteomes" id="UP000829291"/>
    </source>
</evidence>
<dbReference type="RefSeq" id="XP_046601162.1">
    <property type="nucleotide sequence ID" value="XM_046745206.1"/>
</dbReference>
<dbReference type="SUPFAM" id="SSF48050">
    <property type="entry name" value="Hemocyanin, N-terminal domain"/>
    <property type="match status" value="1"/>
</dbReference>
<keyword evidence="1" id="KW-0758">Storage protein</keyword>
<evidence type="ECO:0000313" key="6">
    <source>
        <dbReference type="RefSeq" id="XP_046601162.1"/>
    </source>
</evidence>
<dbReference type="InterPro" id="IPR005203">
    <property type="entry name" value="Hemocyanin_C"/>
</dbReference>
<name>A0ABM3GLL7_NEOLC</name>
<reference evidence="6" key="1">
    <citation type="submission" date="2025-08" db="UniProtKB">
        <authorList>
            <consortium name="RefSeq"/>
        </authorList>
    </citation>
    <scope>IDENTIFICATION</scope>
    <source>
        <tissue evidence="6">Thorax and Abdomen</tissue>
    </source>
</reference>
<dbReference type="SUPFAM" id="SSF81296">
    <property type="entry name" value="E set domains"/>
    <property type="match status" value="1"/>
</dbReference>
<gene>
    <name evidence="6" type="primary">LOC107219058</name>
</gene>
<dbReference type="InterPro" id="IPR014756">
    <property type="entry name" value="Ig_E-set"/>
</dbReference>
<evidence type="ECO:0000259" key="4">
    <source>
        <dbReference type="Pfam" id="PF03723"/>
    </source>
</evidence>
<dbReference type="InterPro" id="IPR013788">
    <property type="entry name" value="Hemocyanin/hexamerin"/>
</dbReference>
<dbReference type="Pfam" id="PF00372">
    <property type="entry name" value="Hemocyanin_M"/>
    <property type="match status" value="1"/>
</dbReference>
<dbReference type="Pfam" id="PF03722">
    <property type="entry name" value="Hemocyanin_N"/>
    <property type="match status" value="1"/>
</dbReference>
<evidence type="ECO:0000259" key="3">
    <source>
        <dbReference type="Pfam" id="PF03722"/>
    </source>
</evidence>
<keyword evidence="5" id="KW-1185">Reference proteome</keyword>
<organism evidence="5 6">
    <name type="scientific">Neodiprion lecontei</name>
    <name type="common">Redheaded pine sawfly</name>
    <dbReference type="NCBI Taxonomy" id="441921"/>
    <lineage>
        <taxon>Eukaryota</taxon>
        <taxon>Metazoa</taxon>
        <taxon>Ecdysozoa</taxon>
        <taxon>Arthropoda</taxon>
        <taxon>Hexapoda</taxon>
        <taxon>Insecta</taxon>
        <taxon>Pterygota</taxon>
        <taxon>Neoptera</taxon>
        <taxon>Endopterygota</taxon>
        <taxon>Hymenoptera</taxon>
        <taxon>Tenthredinoidea</taxon>
        <taxon>Diprionidae</taxon>
        <taxon>Diprioninae</taxon>
        <taxon>Neodiprion</taxon>
    </lineage>
</organism>
<dbReference type="Proteomes" id="UP000829291">
    <property type="component" value="Chromosome 7"/>
</dbReference>
<dbReference type="GeneID" id="107219058"/>
<evidence type="ECO:0000259" key="2">
    <source>
        <dbReference type="Pfam" id="PF00372"/>
    </source>
</evidence>
<dbReference type="InterPro" id="IPR008922">
    <property type="entry name" value="Di-copper_centre_dom_sf"/>
</dbReference>
<feature type="domain" description="Hemocyanin C-terminal" evidence="4">
    <location>
        <begin position="413"/>
        <end position="647"/>
    </location>
</feature>
<dbReference type="PANTHER" id="PTHR11511:SF5">
    <property type="entry name" value="FAT-BODY PROTEIN 1-RELATED"/>
    <property type="match status" value="1"/>
</dbReference>
<dbReference type="InterPro" id="IPR037020">
    <property type="entry name" value="Hemocyanin_C_sf"/>
</dbReference>
<dbReference type="InterPro" id="IPR000896">
    <property type="entry name" value="Hemocyanin/hexamerin_mid_dom"/>
</dbReference>
<accession>A0ABM3GLL7</accession>
<dbReference type="InterPro" id="IPR005204">
    <property type="entry name" value="Hemocyanin_N"/>
</dbReference>
<dbReference type="SUPFAM" id="SSF48056">
    <property type="entry name" value="Di-copper centre-containing domain"/>
    <property type="match status" value="1"/>
</dbReference>
<protein>
    <submittedName>
        <fullName evidence="6">Arylphorin subunit alpha</fullName>
    </submittedName>
</protein>
<dbReference type="PANTHER" id="PTHR11511">
    <property type="entry name" value="LARVAL STORAGE PROTEIN/PHENOLOXIDASE"/>
    <property type="match status" value="1"/>
</dbReference>
<dbReference type="Gene3D" id="1.20.1370.10">
    <property type="entry name" value="Hemocyanin, N-terminal domain"/>
    <property type="match status" value="1"/>
</dbReference>
<dbReference type="PRINTS" id="PR00187">
    <property type="entry name" value="HAEMOCYANIN"/>
</dbReference>
<evidence type="ECO:0000256" key="1">
    <source>
        <dbReference type="ARBA" id="ARBA00022761"/>
    </source>
</evidence>
<sequence length="657" mass="76079">MTKASKEFLVKQQRVFDLLWRVDQPELKPELYALGKSYKIGVDLNCYSNQDAVKELLALHQRGMLSRGKIFSIFHSDHLHEAIALFKVLYHSKDFDTFCKTAAWARIHVNEGMYVYAFSVAVIRYPETFRIRLPSLHELYPHLFFKNEVIRTAYDAKLYNDPTKTVASSDGAIIIPDNDSIPSSECCSPDEYKLRYFTEDVYSNEIYYFSQLSHPFWMKSGEFGPHFPKRGEVYFFALRLQLARYNMERFSNGLGEIEDFDWSYPIPHGYHPSMSYHNGLLVPHRSDDAMLPNHKLGLIKELRNLEQLFASAINSGFVFHKNATFESIRTRSGIEVLGNLIQGNADSVNHDLYGNYELLARDVLGFSPAPRGKYDVVPSIMQVYGLSLRDPMYWSLVKRIMSYHKKFVSYLPKYTYKDLAFPDVKIESVAVDKVETYFDDVDYLISAAVKARNADDKTLIKARQYRLNHKPYTYHITVNSKAAMQGYLSIYMGPKYDFNHEEIDLTKNYDQFILLDAWGVDLQLGINKIKRSSAESEYVGCDPVSSDVFYREIERAITGETIYEIPKYPYRYPERLVIPKGSPEGVPFQFFVHVTPYAEKSMYHFHSAMFGDKKILDKPLGFPLDKPSNFNIADLPNAYLKEFKVYHKEESEISESA</sequence>
<dbReference type="InterPro" id="IPR036697">
    <property type="entry name" value="Hemocyanin_N_sf"/>
</dbReference>
<dbReference type="Gene3D" id="1.10.1280.10">
    <property type="entry name" value="Di-copper center containing domain from catechol oxidase"/>
    <property type="match status" value="1"/>
</dbReference>
<feature type="domain" description="Hemocyanin N-terminal" evidence="3">
    <location>
        <begin position="8"/>
        <end position="128"/>
    </location>
</feature>